<keyword evidence="5" id="KW-1133">Transmembrane helix</keyword>
<dbReference type="InterPro" id="IPR000402">
    <property type="entry name" value="Na/K_ATPase_sub_beta"/>
</dbReference>
<evidence type="ECO:0000256" key="6">
    <source>
        <dbReference type="ARBA" id="ARBA00023136"/>
    </source>
</evidence>
<accession>A0AA85JVJ1</accession>
<dbReference type="GO" id="GO:1990573">
    <property type="term" value="P:potassium ion import across plasma membrane"/>
    <property type="evidence" value="ECO:0007669"/>
    <property type="project" value="TreeGrafter"/>
</dbReference>
<evidence type="ECO:0000313" key="7">
    <source>
        <dbReference type="Proteomes" id="UP000050795"/>
    </source>
</evidence>
<evidence type="ECO:0000256" key="4">
    <source>
        <dbReference type="ARBA" id="ARBA00022968"/>
    </source>
</evidence>
<sequence length="161" mass="18081">MELEKSLNQGKLCLYLKMNRIYGWLPDIKDSSTISSPAIECRGTNEFDREALGPVRYFPEISGPDGKKYGSISNNYFPYLKVKNYQAPLVAVQFPNITRNTVVLVECRLVGLKNSDGSTNFEVLIGIKKGKRLKLLGSIDEYQSCINALINQEAAHSKFIL</sequence>
<dbReference type="WBParaSite" id="TREG1_53790.1">
    <property type="protein sequence ID" value="TREG1_53790.1"/>
    <property type="gene ID" value="TREG1_53790"/>
</dbReference>
<evidence type="ECO:0000256" key="5">
    <source>
        <dbReference type="ARBA" id="ARBA00022989"/>
    </source>
</evidence>
<proteinExistence type="inferred from homology"/>
<dbReference type="GO" id="GO:0036376">
    <property type="term" value="P:sodium ion export across plasma membrane"/>
    <property type="evidence" value="ECO:0007669"/>
    <property type="project" value="TreeGrafter"/>
</dbReference>
<dbReference type="PANTHER" id="PTHR11523">
    <property type="entry name" value="SODIUM/POTASSIUM-DEPENDENT ATPASE BETA SUBUNIT"/>
    <property type="match status" value="1"/>
</dbReference>
<dbReference type="GO" id="GO:0005890">
    <property type="term" value="C:sodium:potassium-exchanging ATPase complex"/>
    <property type="evidence" value="ECO:0007669"/>
    <property type="project" value="InterPro"/>
</dbReference>
<evidence type="ECO:0000256" key="2">
    <source>
        <dbReference type="ARBA" id="ARBA00005876"/>
    </source>
</evidence>
<dbReference type="PANTHER" id="PTHR11523:SF28">
    <property type="entry name" value="NA_K-ATPASE BETA SUBUNIT ISOFORM 4-RELATED"/>
    <property type="match status" value="1"/>
</dbReference>
<comment type="similarity">
    <text evidence="2">Belongs to the X(+)/potassium ATPases subunit beta family.</text>
</comment>
<keyword evidence="7" id="KW-1185">Reference proteome</keyword>
<name>A0AA85JVJ1_TRIRE</name>
<dbReference type="Gene3D" id="2.60.40.1660">
    <property type="entry name" value="Na, k-atpase alpha subunit"/>
    <property type="match status" value="1"/>
</dbReference>
<dbReference type="Proteomes" id="UP000050795">
    <property type="component" value="Unassembled WGS sequence"/>
</dbReference>
<keyword evidence="3" id="KW-0812">Transmembrane</keyword>
<dbReference type="Pfam" id="PF00287">
    <property type="entry name" value="Na_K-ATPase"/>
    <property type="match status" value="1"/>
</dbReference>
<reference evidence="8" key="2">
    <citation type="submission" date="2023-11" db="UniProtKB">
        <authorList>
            <consortium name="WormBaseParasite"/>
        </authorList>
    </citation>
    <scope>IDENTIFICATION</scope>
</reference>
<evidence type="ECO:0000256" key="1">
    <source>
        <dbReference type="ARBA" id="ARBA00004606"/>
    </source>
</evidence>
<keyword evidence="6" id="KW-0472">Membrane</keyword>
<dbReference type="GO" id="GO:0030007">
    <property type="term" value="P:intracellular potassium ion homeostasis"/>
    <property type="evidence" value="ECO:0007669"/>
    <property type="project" value="TreeGrafter"/>
</dbReference>
<evidence type="ECO:0000313" key="8">
    <source>
        <dbReference type="WBParaSite" id="TREG1_53790.1"/>
    </source>
</evidence>
<evidence type="ECO:0000256" key="3">
    <source>
        <dbReference type="ARBA" id="ARBA00022692"/>
    </source>
</evidence>
<organism evidence="7 8">
    <name type="scientific">Trichobilharzia regenti</name>
    <name type="common">Nasal bird schistosome</name>
    <dbReference type="NCBI Taxonomy" id="157069"/>
    <lineage>
        <taxon>Eukaryota</taxon>
        <taxon>Metazoa</taxon>
        <taxon>Spiralia</taxon>
        <taxon>Lophotrochozoa</taxon>
        <taxon>Platyhelminthes</taxon>
        <taxon>Trematoda</taxon>
        <taxon>Digenea</taxon>
        <taxon>Strigeidida</taxon>
        <taxon>Schistosomatoidea</taxon>
        <taxon>Schistosomatidae</taxon>
        <taxon>Trichobilharzia</taxon>
    </lineage>
</organism>
<dbReference type="AlphaFoldDB" id="A0AA85JVJ1"/>
<protein>
    <submittedName>
        <fullName evidence="8">Uncharacterized protein</fullName>
    </submittedName>
</protein>
<dbReference type="GO" id="GO:0001671">
    <property type="term" value="F:ATPase activator activity"/>
    <property type="evidence" value="ECO:0007669"/>
    <property type="project" value="TreeGrafter"/>
</dbReference>
<keyword evidence="4" id="KW-0735">Signal-anchor</keyword>
<comment type="subcellular location">
    <subcellularLocation>
        <location evidence="1">Membrane</location>
        <topology evidence="1">Single-pass type II membrane protein</topology>
    </subcellularLocation>
</comment>
<reference evidence="7" key="1">
    <citation type="submission" date="2022-06" db="EMBL/GenBank/DDBJ databases">
        <authorList>
            <person name="Berger JAMES D."/>
            <person name="Berger JAMES D."/>
        </authorList>
    </citation>
    <scope>NUCLEOTIDE SEQUENCE [LARGE SCALE GENOMIC DNA]</scope>
</reference>
<dbReference type="InterPro" id="IPR038702">
    <property type="entry name" value="Na/K_ATPase_sub_beta_sf"/>
</dbReference>
<dbReference type="GO" id="GO:0006883">
    <property type="term" value="P:intracellular sodium ion homeostasis"/>
    <property type="evidence" value="ECO:0007669"/>
    <property type="project" value="TreeGrafter"/>
</dbReference>